<feature type="compositionally biased region" description="Low complexity" evidence="1">
    <location>
        <begin position="105"/>
        <end position="118"/>
    </location>
</feature>
<dbReference type="AlphaFoldDB" id="A0A8K1CE41"/>
<dbReference type="EMBL" id="SPLM01000076">
    <property type="protein sequence ID" value="TMW61612.1"/>
    <property type="molecule type" value="Genomic_DNA"/>
</dbReference>
<evidence type="ECO:0000256" key="1">
    <source>
        <dbReference type="SAM" id="MobiDB-lite"/>
    </source>
</evidence>
<name>A0A8K1CE41_PYTOL</name>
<feature type="compositionally biased region" description="Basic and acidic residues" evidence="1">
    <location>
        <begin position="27"/>
        <end position="41"/>
    </location>
</feature>
<evidence type="ECO:0000313" key="3">
    <source>
        <dbReference type="Proteomes" id="UP000794436"/>
    </source>
</evidence>
<gene>
    <name evidence="2" type="ORF">Poli38472_012803</name>
</gene>
<organism evidence="2 3">
    <name type="scientific">Pythium oligandrum</name>
    <name type="common">Mycoparasitic fungus</name>
    <dbReference type="NCBI Taxonomy" id="41045"/>
    <lineage>
        <taxon>Eukaryota</taxon>
        <taxon>Sar</taxon>
        <taxon>Stramenopiles</taxon>
        <taxon>Oomycota</taxon>
        <taxon>Peronosporomycetes</taxon>
        <taxon>Pythiales</taxon>
        <taxon>Pythiaceae</taxon>
        <taxon>Pythium</taxon>
    </lineage>
</organism>
<feature type="region of interest" description="Disordered" evidence="1">
    <location>
        <begin position="1"/>
        <end position="130"/>
    </location>
</feature>
<dbReference type="Proteomes" id="UP000794436">
    <property type="component" value="Unassembled WGS sequence"/>
</dbReference>
<feature type="compositionally biased region" description="Acidic residues" evidence="1">
    <location>
        <begin position="63"/>
        <end position="83"/>
    </location>
</feature>
<sequence length="307" mass="32298">MSSKPGNARNTALRKETAKATSTPPRDVARNTDADDARLLESDNGQSSGDRNNGDDDKGANDGDGDNNGDDDSDGGSGDDDGDDKNAGGDGNAGRGANTRGVALGGATSPSTAASASGDVEDDHHRSSLPSLAEIEAKITRGETVSYGEFRQMVDQVTSELSDIFEQQVDVSGSLSAPLERWETPLGVTLAPVIDREDSEGVVKPGDEIMLVRRPHESSKWSGQQLVPQNHIHSGEHLHRTLHAIQDAATVLCPDDEAQAFRAVAGAAINSTPHHAHKPIVHATSNLYNTAFAALFSHIPVRQIFGG</sequence>
<reference evidence="2" key="1">
    <citation type="submission" date="2019-03" db="EMBL/GenBank/DDBJ databases">
        <title>Long read genome sequence of the mycoparasitic Pythium oligandrum ATCC 38472 isolated from sugarbeet rhizosphere.</title>
        <authorList>
            <person name="Gaulin E."/>
        </authorList>
    </citation>
    <scope>NUCLEOTIDE SEQUENCE</scope>
    <source>
        <strain evidence="2">ATCC 38472_TT</strain>
    </source>
</reference>
<feature type="compositionally biased region" description="Basic and acidic residues" evidence="1">
    <location>
        <begin position="52"/>
        <end position="61"/>
    </location>
</feature>
<keyword evidence="3" id="KW-1185">Reference proteome</keyword>
<evidence type="ECO:0000313" key="2">
    <source>
        <dbReference type="EMBL" id="TMW61612.1"/>
    </source>
</evidence>
<protein>
    <submittedName>
        <fullName evidence="2">Uncharacterized protein</fullName>
    </submittedName>
</protein>
<accession>A0A8K1CE41</accession>
<comment type="caution">
    <text evidence="2">The sequence shown here is derived from an EMBL/GenBank/DDBJ whole genome shotgun (WGS) entry which is preliminary data.</text>
</comment>
<feature type="compositionally biased region" description="Polar residues" evidence="1">
    <location>
        <begin position="1"/>
        <end position="10"/>
    </location>
</feature>
<proteinExistence type="predicted"/>